<keyword evidence="2 3" id="KW-0690">Ribosome biogenesis</keyword>
<dbReference type="Gene3D" id="3.30.300.70">
    <property type="entry name" value="RimP-like superfamily, N-terminal"/>
    <property type="match status" value="1"/>
</dbReference>
<dbReference type="PANTHER" id="PTHR33867:SF1">
    <property type="entry name" value="RIBOSOME MATURATION FACTOR RIMP"/>
    <property type="match status" value="1"/>
</dbReference>
<dbReference type="InterPro" id="IPR035956">
    <property type="entry name" value="RimP_N_sf"/>
</dbReference>
<dbReference type="SUPFAM" id="SSF74942">
    <property type="entry name" value="YhbC-like, C-terminal domain"/>
    <property type="match status" value="1"/>
</dbReference>
<comment type="function">
    <text evidence="3">Required for maturation of 30S ribosomal subunits.</text>
</comment>
<feature type="domain" description="Ribosome maturation factor RimP N-terminal" evidence="4">
    <location>
        <begin position="12"/>
        <end position="84"/>
    </location>
</feature>
<gene>
    <name evidence="3" type="primary">rimP</name>
    <name evidence="6" type="ORF">QOZ93_001876</name>
</gene>
<evidence type="ECO:0000313" key="6">
    <source>
        <dbReference type="EMBL" id="MDQ0480128.1"/>
    </source>
</evidence>
<feature type="domain" description="Ribosome maturation factor RimP C-terminal" evidence="5">
    <location>
        <begin position="87"/>
        <end position="145"/>
    </location>
</feature>
<dbReference type="EMBL" id="JAUSWN010000015">
    <property type="protein sequence ID" value="MDQ0480128.1"/>
    <property type="molecule type" value="Genomic_DNA"/>
</dbReference>
<accession>A0ABU0JVG3</accession>
<name>A0ABU0JVG3_HATLI</name>
<comment type="similarity">
    <text evidence="3">Belongs to the RimP family.</text>
</comment>
<comment type="caution">
    <text evidence="6">The sequence shown here is derived from an EMBL/GenBank/DDBJ whole genome shotgun (WGS) entry which is preliminary data.</text>
</comment>
<dbReference type="Pfam" id="PF02576">
    <property type="entry name" value="RimP_N"/>
    <property type="match status" value="1"/>
</dbReference>
<dbReference type="InterPro" id="IPR028989">
    <property type="entry name" value="RimP_N"/>
</dbReference>
<dbReference type="Pfam" id="PF17384">
    <property type="entry name" value="DUF150_C"/>
    <property type="match status" value="1"/>
</dbReference>
<dbReference type="PANTHER" id="PTHR33867">
    <property type="entry name" value="RIBOSOME MATURATION FACTOR RIMP"/>
    <property type="match status" value="1"/>
</dbReference>
<dbReference type="Gene3D" id="2.30.30.180">
    <property type="entry name" value="Ribosome maturation factor RimP, C-terminal domain"/>
    <property type="match status" value="1"/>
</dbReference>
<proteinExistence type="inferred from homology"/>
<evidence type="ECO:0000256" key="3">
    <source>
        <dbReference type="HAMAP-Rule" id="MF_01077"/>
    </source>
</evidence>
<reference evidence="6 7" key="1">
    <citation type="submission" date="2023-07" db="EMBL/GenBank/DDBJ databases">
        <title>Genomic Encyclopedia of Type Strains, Phase IV (KMG-IV): sequencing the most valuable type-strain genomes for metagenomic binning, comparative biology and taxonomic classification.</title>
        <authorList>
            <person name="Goeker M."/>
        </authorList>
    </citation>
    <scope>NUCLEOTIDE SEQUENCE [LARGE SCALE GENOMIC DNA]</scope>
    <source>
        <strain evidence="6 7">DSM 1400</strain>
    </source>
</reference>
<evidence type="ECO:0000259" key="4">
    <source>
        <dbReference type="Pfam" id="PF02576"/>
    </source>
</evidence>
<organism evidence="6 7">
    <name type="scientific">Hathewaya limosa</name>
    <name type="common">Clostridium limosum</name>
    <dbReference type="NCBI Taxonomy" id="1536"/>
    <lineage>
        <taxon>Bacteria</taxon>
        <taxon>Bacillati</taxon>
        <taxon>Bacillota</taxon>
        <taxon>Clostridia</taxon>
        <taxon>Eubacteriales</taxon>
        <taxon>Clostridiaceae</taxon>
        <taxon>Hathewaya</taxon>
    </lineage>
</organism>
<comment type="subcellular location">
    <subcellularLocation>
        <location evidence="3">Cytoplasm</location>
    </subcellularLocation>
</comment>
<dbReference type="RefSeq" id="WP_307356005.1">
    <property type="nucleotide sequence ID" value="NZ_BAAACJ010000014.1"/>
</dbReference>
<dbReference type="InterPro" id="IPR036847">
    <property type="entry name" value="RimP_C_sf"/>
</dbReference>
<evidence type="ECO:0000256" key="1">
    <source>
        <dbReference type="ARBA" id="ARBA00022490"/>
    </source>
</evidence>
<dbReference type="Proteomes" id="UP001224418">
    <property type="component" value="Unassembled WGS sequence"/>
</dbReference>
<dbReference type="HAMAP" id="MF_01077">
    <property type="entry name" value="RimP"/>
    <property type="match status" value="1"/>
</dbReference>
<dbReference type="CDD" id="cd01734">
    <property type="entry name" value="YlxS_C"/>
    <property type="match status" value="1"/>
</dbReference>
<keyword evidence="7" id="KW-1185">Reference proteome</keyword>
<evidence type="ECO:0000259" key="5">
    <source>
        <dbReference type="Pfam" id="PF17384"/>
    </source>
</evidence>
<sequence length="152" mass="17629">MTDELMKKLNNLIKPIVEKSGYELYHLEFVKEGGEDYLRVYIDNEQGIILDDCVKVNKLVSEALDVEDLIKDFYYLEISSPGIERVLHNDKHLQKYMGFNVKIKLKNLVKGKKKLEGILKGLNEENVVINLEEEEISLNRNNIITISLKGEY</sequence>
<keyword evidence="1 3" id="KW-0963">Cytoplasm</keyword>
<evidence type="ECO:0000256" key="2">
    <source>
        <dbReference type="ARBA" id="ARBA00022517"/>
    </source>
</evidence>
<dbReference type="InterPro" id="IPR028998">
    <property type="entry name" value="RimP_C"/>
</dbReference>
<dbReference type="SUPFAM" id="SSF75420">
    <property type="entry name" value="YhbC-like, N-terminal domain"/>
    <property type="match status" value="1"/>
</dbReference>
<dbReference type="NCBIfam" id="NF000934">
    <property type="entry name" value="PRK00092.3-1"/>
    <property type="match status" value="1"/>
</dbReference>
<evidence type="ECO:0000313" key="7">
    <source>
        <dbReference type="Proteomes" id="UP001224418"/>
    </source>
</evidence>
<protein>
    <recommendedName>
        <fullName evidence="3">Ribosome maturation factor RimP</fullName>
    </recommendedName>
</protein>
<dbReference type="InterPro" id="IPR003728">
    <property type="entry name" value="Ribosome_maturation_RimP"/>
</dbReference>